<feature type="compositionally biased region" description="Acidic residues" evidence="1">
    <location>
        <begin position="49"/>
        <end position="91"/>
    </location>
</feature>
<proteinExistence type="predicted"/>
<evidence type="ECO:0000256" key="1">
    <source>
        <dbReference type="SAM" id="MobiDB-lite"/>
    </source>
</evidence>
<comment type="caution">
    <text evidence="2">The sequence shown here is derived from an EMBL/GenBank/DDBJ whole genome shotgun (WGS) entry which is preliminary data.</text>
</comment>
<organism evidence="2 3">
    <name type="scientific">Dissostichus eleginoides</name>
    <name type="common">Patagonian toothfish</name>
    <name type="synonym">Dissostichus amissus</name>
    <dbReference type="NCBI Taxonomy" id="100907"/>
    <lineage>
        <taxon>Eukaryota</taxon>
        <taxon>Metazoa</taxon>
        <taxon>Chordata</taxon>
        <taxon>Craniata</taxon>
        <taxon>Vertebrata</taxon>
        <taxon>Euteleostomi</taxon>
        <taxon>Actinopterygii</taxon>
        <taxon>Neopterygii</taxon>
        <taxon>Teleostei</taxon>
        <taxon>Neoteleostei</taxon>
        <taxon>Acanthomorphata</taxon>
        <taxon>Eupercaria</taxon>
        <taxon>Perciformes</taxon>
        <taxon>Notothenioidei</taxon>
        <taxon>Nototheniidae</taxon>
        <taxon>Dissostichus</taxon>
    </lineage>
</organism>
<gene>
    <name evidence="2" type="ORF">KUDE01_018490</name>
</gene>
<dbReference type="AlphaFoldDB" id="A0AAD9FAG2"/>
<dbReference type="EMBL" id="JASDAP010000008">
    <property type="protein sequence ID" value="KAK1898968.1"/>
    <property type="molecule type" value="Genomic_DNA"/>
</dbReference>
<protein>
    <submittedName>
        <fullName evidence="2">Midasin</fullName>
    </submittedName>
</protein>
<dbReference type="Proteomes" id="UP001228049">
    <property type="component" value="Unassembled WGS sequence"/>
</dbReference>
<evidence type="ECO:0000313" key="2">
    <source>
        <dbReference type="EMBL" id="KAK1898968.1"/>
    </source>
</evidence>
<keyword evidence="3" id="KW-1185">Reference proteome</keyword>
<name>A0AAD9FAG2_DISEL</name>
<evidence type="ECO:0000313" key="3">
    <source>
        <dbReference type="Proteomes" id="UP001228049"/>
    </source>
</evidence>
<reference evidence="2" key="1">
    <citation type="submission" date="2023-04" db="EMBL/GenBank/DDBJ databases">
        <title>Chromosome-level genome of Chaenocephalus aceratus.</title>
        <authorList>
            <person name="Park H."/>
        </authorList>
    </citation>
    <scope>NUCLEOTIDE SEQUENCE</scope>
    <source>
        <strain evidence="2">DE</strain>
        <tissue evidence="2">Muscle</tissue>
    </source>
</reference>
<accession>A0AAD9FAG2</accession>
<sequence length="207" mass="23069">MSGKKKKQQRDLLSFWAVEGQPPPAKLARSEETVEEALDLSVNDRAEENESPEGTENETAEETEDDDVEEIEAPEDTEDETEETEEPAEETVEMRVETGKKQSAKSGAATYRKGRCHQAYKKQRACAKEQAIQSTTTIAPYYAPVSVGGMTAQDAKTRRAEVKVAVSMVEHNVPFAVADHFSPLLKECFKDSPTAQNYKCDRTKHRA</sequence>
<feature type="region of interest" description="Disordered" evidence="1">
    <location>
        <begin position="1"/>
        <end position="113"/>
    </location>
</feature>